<dbReference type="AlphaFoldDB" id="A0A378WEG7"/>
<feature type="chain" id="PRO_5016673568" evidence="1">
    <location>
        <begin position="30"/>
        <end position="178"/>
    </location>
</feature>
<evidence type="ECO:0000313" key="2">
    <source>
        <dbReference type="EMBL" id="SUA31253.1"/>
    </source>
</evidence>
<reference evidence="2 3" key="1">
    <citation type="submission" date="2018-06" db="EMBL/GenBank/DDBJ databases">
        <authorList>
            <consortium name="Pathogen Informatics"/>
            <person name="Doyle S."/>
        </authorList>
    </citation>
    <scope>NUCLEOTIDE SEQUENCE [LARGE SCALE GENOMIC DNA]</scope>
    <source>
        <strain evidence="2 3">NCTC1542</strain>
    </source>
</reference>
<feature type="signal peptide" evidence="1">
    <location>
        <begin position="1"/>
        <end position="29"/>
    </location>
</feature>
<organism evidence="2 3">
    <name type="scientific">Mycolicibacterium fortuitum</name>
    <name type="common">Mycobacterium fortuitum</name>
    <dbReference type="NCBI Taxonomy" id="1766"/>
    <lineage>
        <taxon>Bacteria</taxon>
        <taxon>Bacillati</taxon>
        <taxon>Actinomycetota</taxon>
        <taxon>Actinomycetes</taxon>
        <taxon>Mycobacteriales</taxon>
        <taxon>Mycobacteriaceae</taxon>
        <taxon>Mycolicibacterium</taxon>
    </lineage>
</organism>
<keyword evidence="1" id="KW-0732">Signal</keyword>
<evidence type="ECO:0000256" key="1">
    <source>
        <dbReference type="SAM" id="SignalP"/>
    </source>
</evidence>
<proteinExistence type="predicted"/>
<accession>A0A378WEG7</accession>
<gene>
    <name evidence="2" type="ORF">NCTC1542_06607</name>
</gene>
<evidence type="ECO:0000313" key="3">
    <source>
        <dbReference type="Proteomes" id="UP000255389"/>
    </source>
</evidence>
<dbReference type="EMBL" id="UGQY01000005">
    <property type="protein sequence ID" value="SUA31253.1"/>
    <property type="molecule type" value="Genomic_DNA"/>
</dbReference>
<sequence length="178" mass="18508">MPNHRRRAMTAVVAALAVPAVLNIAAAHANPLPDFCVPPNVVDNVCTARLTSVTADVVDGTITGTPVGGGPAITLAGQADAYLKSEGFGDTPPGPVQQWDTEIDNISGLDTSPSNPNWYGNAKARVFLPRTLNDLATKFPHDSLVVRFVSDDARPDALRLVSIQPTATPGPAPARPGA</sequence>
<name>A0A378WEG7_MYCFO</name>
<dbReference type="Proteomes" id="UP000255389">
    <property type="component" value="Unassembled WGS sequence"/>
</dbReference>
<protein>
    <submittedName>
        <fullName evidence="2">Uncharacterized protein</fullName>
    </submittedName>
</protein>